<dbReference type="Gene3D" id="3.40.850.10">
    <property type="entry name" value="Kinesin motor domain"/>
    <property type="match status" value="1"/>
</dbReference>
<keyword evidence="1" id="KW-0812">Transmembrane</keyword>
<keyword evidence="1" id="KW-1133">Transmembrane helix</keyword>
<sequence length="106" mass="12629">MQKLFIAINLHIYTNWTMMFMGFFFFLVFFFQNLIDLAGSESSKNETTGLRRNEGSYINKSLQTFGTRGVTSLQYFFQWSSLVMKFYLHIKSLFLIYIFLSNFHVI</sequence>
<protein>
    <recommendedName>
        <fullName evidence="4">ATP synthase F0 subunit 8</fullName>
    </recommendedName>
</protein>
<dbReference type="SUPFAM" id="SSF52540">
    <property type="entry name" value="P-loop containing nucleoside triphosphate hydrolases"/>
    <property type="match status" value="1"/>
</dbReference>
<proteinExistence type="predicted"/>
<dbReference type="InterPro" id="IPR027417">
    <property type="entry name" value="P-loop_NTPase"/>
</dbReference>
<name>A0ABD1M331_9FABA</name>
<reference evidence="2 3" key="1">
    <citation type="submission" date="2024-08" db="EMBL/GenBank/DDBJ databases">
        <title>Insights into the chromosomal genome structure of Flemingia macrophylla.</title>
        <authorList>
            <person name="Ding Y."/>
            <person name="Zhao Y."/>
            <person name="Bi W."/>
            <person name="Wu M."/>
            <person name="Zhao G."/>
            <person name="Gong Y."/>
            <person name="Li W."/>
            <person name="Zhang P."/>
        </authorList>
    </citation>
    <scope>NUCLEOTIDE SEQUENCE [LARGE SCALE GENOMIC DNA]</scope>
    <source>
        <strain evidence="2">DYQJB</strain>
        <tissue evidence="2">Leaf</tissue>
    </source>
</reference>
<evidence type="ECO:0000313" key="2">
    <source>
        <dbReference type="EMBL" id="KAL2330032.1"/>
    </source>
</evidence>
<feature type="transmembrane region" description="Helical" evidence="1">
    <location>
        <begin position="86"/>
        <end position="105"/>
    </location>
</feature>
<keyword evidence="3" id="KW-1185">Reference proteome</keyword>
<evidence type="ECO:0000256" key="1">
    <source>
        <dbReference type="SAM" id="Phobius"/>
    </source>
</evidence>
<gene>
    <name evidence="2" type="ORF">Fmac_017613</name>
</gene>
<feature type="transmembrane region" description="Helical" evidence="1">
    <location>
        <begin position="12"/>
        <end position="35"/>
    </location>
</feature>
<comment type="caution">
    <text evidence="2">The sequence shown here is derived from an EMBL/GenBank/DDBJ whole genome shotgun (WGS) entry which is preliminary data.</text>
</comment>
<keyword evidence="1" id="KW-0472">Membrane</keyword>
<dbReference type="AlphaFoldDB" id="A0ABD1M331"/>
<dbReference type="Proteomes" id="UP001603857">
    <property type="component" value="Unassembled WGS sequence"/>
</dbReference>
<evidence type="ECO:0008006" key="4">
    <source>
        <dbReference type="Google" id="ProtNLM"/>
    </source>
</evidence>
<organism evidence="2 3">
    <name type="scientific">Flemingia macrophylla</name>
    <dbReference type="NCBI Taxonomy" id="520843"/>
    <lineage>
        <taxon>Eukaryota</taxon>
        <taxon>Viridiplantae</taxon>
        <taxon>Streptophyta</taxon>
        <taxon>Embryophyta</taxon>
        <taxon>Tracheophyta</taxon>
        <taxon>Spermatophyta</taxon>
        <taxon>Magnoliopsida</taxon>
        <taxon>eudicotyledons</taxon>
        <taxon>Gunneridae</taxon>
        <taxon>Pentapetalae</taxon>
        <taxon>rosids</taxon>
        <taxon>fabids</taxon>
        <taxon>Fabales</taxon>
        <taxon>Fabaceae</taxon>
        <taxon>Papilionoideae</taxon>
        <taxon>50 kb inversion clade</taxon>
        <taxon>NPAAA clade</taxon>
        <taxon>indigoferoid/millettioid clade</taxon>
        <taxon>Phaseoleae</taxon>
        <taxon>Flemingia</taxon>
    </lineage>
</organism>
<dbReference type="InterPro" id="IPR036961">
    <property type="entry name" value="Kinesin_motor_dom_sf"/>
</dbReference>
<evidence type="ECO:0000313" key="3">
    <source>
        <dbReference type="Proteomes" id="UP001603857"/>
    </source>
</evidence>
<accession>A0ABD1M331</accession>
<dbReference type="EMBL" id="JBGMDY010000006">
    <property type="protein sequence ID" value="KAL2330032.1"/>
    <property type="molecule type" value="Genomic_DNA"/>
</dbReference>